<keyword evidence="1" id="KW-0812">Transmembrane</keyword>
<comment type="caution">
    <text evidence="2">The sequence shown here is derived from an EMBL/GenBank/DDBJ whole genome shotgun (WGS) entry which is preliminary data.</text>
</comment>
<keyword evidence="1" id="KW-1133">Transmembrane helix</keyword>
<feature type="transmembrane region" description="Helical" evidence="1">
    <location>
        <begin position="56"/>
        <end position="75"/>
    </location>
</feature>
<dbReference type="Proteomes" id="UP001642360">
    <property type="component" value="Unassembled WGS sequence"/>
</dbReference>
<keyword evidence="3" id="KW-1185">Reference proteome</keyword>
<evidence type="ECO:0000313" key="3">
    <source>
        <dbReference type="Proteomes" id="UP001642360"/>
    </source>
</evidence>
<evidence type="ECO:0000313" key="2">
    <source>
        <dbReference type="EMBL" id="CAK9144593.1"/>
    </source>
</evidence>
<dbReference type="EMBL" id="CAUOFW020001405">
    <property type="protein sequence ID" value="CAK9144593.1"/>
    <property type="molecule type" value="Genomic_DNA"/>
</dbReference>
<gene>
    <name evidence="2" type="ORF">ILEXP_LOCUS12344</name>
</gene>
<feature type="transmembrane region" description="Helical" evidence="1">
    <location>
        <begin position="16"/>
        <end position="35"/>
    </location>
</feature>
<reference evidence="2 3" key="1">
    <citation type="submission" date="2024-02" db="EMBL/GenBank/DDBJ databases">
        <authorList>
            <person name="Vignale AGUSTIN F."/>
            <person name="Sosa J E."/>
            <person name="Modenutti C."/>
        </authorList>
    </citation>
    <scope>NUCLEOTIDE SEQUENCE [LARGE SCALE GENOMIC DNA]</scope>
</reference>
<sequence length="184" mass="21095">MKEVANPLAGIGPASSHSVVSLSGVALLGRFYTQLGRQKPYSSYQSFMASYTPRRIYMIINFIVVIITTIFFFSIHNPTASNKGETMTGRDHERSRMEHCVGLFFDPPPPPRWLSDDEHMKNKVDKNLCRDMLRAVGEIRNKWGELPMGYIEALKKVPRFKKNSKALNEFLQQNHPIRGFTYQV</sequence>
<proteinExistence type="predicted"/>
<organism evidence="2 3">
    <name type="scientific">Ilex paraguariensis</name>
    <name type="common">yerba mate</name>
    <dbReference type="NCBI Taxonomy" id="185542"/>
    <lineage>
        <taxon>Eukaryota</taxon>
        <taxon>Viridiplantae</taxon>
        <taxon>Streptophyta</taxon>
        <taxon>Embryophyta</taxon>
        <taxon>Tracheophyta</taxon>
        <taxon>Spermatophyta</taxon>
        <taxon>Magnoliopsida</taxon>
        <taxon>eudicotyledons</taxon>
        <taxon>Gunneridae</taxon>
        <taxon>Pentapetalae</taxon>
        <taxon>asterids</taxon>
        <taxon>campanulids</taxon>
        <taxon>Aquifoliales</taxon>
        <taxon>Aquifoliaceae</taxon>
        <taxon>Ilex</taxon>
    </lineage>
</organism>
<name>A0ABC8RIN5_9AQUA</name>
<dbReference type="AlphaFoldDB" id="A0ABC8RIN5"/>
<protein>
    <submittedName>
        <fullName evidence="2">Uncharacterized protein</fullName>
    </submittedName>
</protein>
<keyword evidence="1" id="KW-0472">Membrane</keyword>
<evidence type="ECO:0000256" key="1">
    <source>
        <dbReference type="SAM" id="Phobius"/>
    </source>
</evidence>
<accession>A0ABC8RIN5</accession>